<evidence type="ECO:0000256" key="4">
    <source>
        <dbReference type="ARBA" id="ARBA00022723"/>
    </source>
</evidence>
<dbReference type="InterPro" id="IPR050316">
    <property type="entry name" value="Tyrosinase/Hemocyanin"/>
</dbReference>
<evidence type="ECO:0000256" key="6">
    <source>
        <dbReference type="ARBA" id="ARBA00023008"/>
    </source>
</evidence>
<keyword evidence="8" id="KW-0470">Melanin biosynthesis</keyword>
<dbReference type="Pfam" id="PF00264">
    <property type="entry name" value="Tyrosinase"/>
    <property type="match status" value="1"/>
</dbReference>
<comment type="similarity">
    <text evidence="2">Belongs to the tyrosinase family.</text>
</comment>
<dbReference type="Proteomes" id="UP000059188">
    <property type="component" value="Unassembled WGS sequence"/>
</dbReference>
<dbReference type="Gene3D" id="1.10.1280.10">
    <property type="entry name" value="Di-copper center containing domain from catechol oxidase"/>
    <property type="match status" value="1"/>
</dbReference>
<evidence type="ECO:0000313" key="13">
    <source>
        <dbReference type="EMBL" id="CEL61171.1"/>
    </source>
</evidence>
<dbReference type="PROSITE" id="PS00498">
    <property type="entry name" value="TYROSINASE_2"/>
    <property type="match status" value="1"/>
</dbReference>
<keyword evidence="7" id="KW-0503">Monooxygenase</keyword>
<dbReference type="SUPFAM" id="SSF48056">
    <property type="entry name" value="Di-copper centre-containing domain"/>
    <property type="match status" value="1"/>
</dbReference>
<keyword evidence="4" id="KW-0479">Metal-binding</keyword>
<keyword evidence="14" id="KW-1185">Reference proteome</keyword>
<evidence type="ECO:0000259" key="12">
    <source>
        <dbReference type="PROSITE" id="PS00498"/>
    </source>
</evidence>
<evidence type="ECO:0000256" key="5">
    <source>
        <dbReference type="ARBA" id="ARBA00023002"/>
    </source>
</evidence>
<dbReference type="PANTHER" id="PTHR11474:SF76">
    <property type="entry name" value="SHKT DOMAIN-CONTAINING PROTEIN"/>
    <property type="match status" value="1"/>
</dbReference>
<comment type="cofactor">
    <cofactor evidence="1">
        <name>Cu(2+)</name>
        <dbReference type="ChEBI" id="CHEBI:29036"/>
    </cofactor>
</comment>
<reference evidence="13 14" key="1">
    <citation type="submission" date="2014-11" db="EMBL/GenBank/DDBJ databases">
        <authorList>
            <person name="Wibberg Daniel"/>
        </authorList>
    </citation>
    <scope>NUCLEOTIDE SEQUENCE [LARGE SCALE GENOMIC DNA]</scope>
    <source>
        <strain evidence="13">Rhizoctonia solani AG1-IB 7/3/14</strain>
    </source>
</reference>
<dbReference type="STRING" id="1108050.A0A0B7FT97"/>
<dbReference type="OrthoDB" id="6132182at2759"/>
<dbReference type="GO" id="GO:0046872">
    <property type="term" value="F:metal ion binding"/>
    <property type="evidence" value="ECO:0007669"/>
    <property type="project" value="UniProtKB-KW"/>
</dbReference>
<dbReference type="AlphaFoldDB" id="A0A0B7FT97"/>
<sequence length="743" mass="84909">MSNVPRDPYLIRGAGTDVQPRLEIRDLIEKQPKQFTLFCLAWNEIRKPEYEPMAARFREQAGIHGIPYERWPGDPKADPNGGARGYCNHASILFPTWHRPSLMLLEQSIWEEAKKKAEEYAKSNPEQASEWRTAANKLRFPYWDWTNPEKHDRKFPQIFRQPKVTLQTPKGTEEYDNPLYTYTFGSKRPAGFRDTPFMEEFGDNNSTYTSLFGTWDRTYRWPSHGAQEADKNPTEQIDKIDSYLNRKPLPGGQVPTGSWQDLQRQVAPLFQYPEDLDESDGVYAWDAFSNTRPVSKPRDWSRPGSTHYWDVARKLRLKGSIEQPHNLIHLLVGGLGHMMNNDYASFDPIFFLHHCNVDRILAFWEYAYPKYFMGKDGYKDQNGNTQQFRQPGGKFGWGDQPLFLKGDTPLTPFRKADGNYWTSDDTRWASKVPKNYTYEDIEIGKKVLDPLGPSDVSAKLRLTTAQPVAGLTSLSRSGIPQAQAALGALSHPASPSRPFEVHCAQTPNPQVESARGCLQKLFGFNPVPARQEAYRRLGESQRLVYPPKEKEPSTDYDPIWDYRQFIVRIHLDPYAFDCSHMINISFNTVDPNNQTTIGGLVGSAAVLSRSKDTECDACQGRREERITSVYSIPIPHDIITDMALHSREMNVVDLLRKALRAEIVLPGGQPFANTPTTVSSDPKPLPEKYIPEITLHSSALQARFDGIEHDRTHAQDHSPLTPCEAYDWQYHGELFQAENWNLV</sequence>
<evidence type="ECO:0000256" key="2">
    <source>
        <dbReference type="ARBA" id="ARBA00009928"/>
    </source>
</evidence>
<organism evidence="13 14">
    <name type="scientific">Thanatephorus cucumeris (strain AG1-IB / isolate 7/3/14)</name>
    <name type="common">Lettuce bottom rot fungus</name>
    <name type="synonym">Rhizoctonia solani</name>
    <dbReference type="NCBI Taxonomy" id="1108050"/>
    <lineage>
        <taxon>Eukaryota</taxon>
        <taxon>Fungi</taxon>
        <taxon>Dikarya</taxon>
        <taxon>Basidiomycota</taxon>
        <taxon>Agaricomycotina</taxon>
        <taxon>Agaricomycetes</taxon>
        <taxon>Cantharellales</taxon>
        <taxon>Ceratobasidiaceae</taxon>
        <taxon>Rhizoctonia</taxon>
        <taxon>Rhizoctonia solani AG-1</taxon>
    </lineage>
</organism>
<dbReference type="Gene3D" id="2.60.310.20">
    <property type="match status" value="1"/>
</dbReference>
<evidence type="ECO:0000256" key="1">
    <source>
        <dbReference type="ARBA" id="ARBA00001973"/>
    </source>
</evidence>
<evidence type="ECO:0000256" key="10">
    <source>
        <dbReference type="ARBA" id="ARBA00048881"/>
    </source>
</evidence>
<accession>A0A0B7FT97</accession>
<feature type="domain" description="Tyrosinase copper-binding" evidence="12">
    <location>
        <begin position="347"/>
        <end position="358"/>
    </location>
</feature>
<dbReference type="InterPro" id="IPR008922">
    <property type="entry name" value="Di-copper_centre_dom_sf"/>
</dbReference>
<gene>
    <name evidence="13" type="ORF">RSOLAG1IB_09813</name>
</gene>
<evidence type="ECO:0000259" key="11">
    <source>
        <dbReference type="PROSITE" id="PS00497"/>
    </source>
</evidence>
<dbReference type="InterPro" id="IPR041640">
    <property type="entry name" value="Tyrosinase_C"/>
</dbReference>
<dbReference type="PRINTS" id="PR00092">
    <property type="entry name" value="TYROSINASE"/>
</dbReference>
<evidence type="ECO:0000256" key="9">
    <source>
        <dbReference type="ARBA" id="ARBA00048233"/>
    </source>
</evidence>
<comment type="catalytic activity">
    <reaction evidence="10">
        <text>L-tyrosine + O2 = L-dopaquinone + H2O</text>
        <dbReference type="Rhea" id="RHEA:18117"/>
        <dbReference type="ChEBI" id="CHEBI:15377"/>
        <dbReference type="ChEBI" id="CHEBI:15379"/>
        <dbReference type="ChEBI" id="CHEBI:57924"/>
        <dbReference type="ChEBI" id="CHEBI:58315"/>
        <dbReference type="EC" id="1.14.18.1"/>
    </reaction>
</comment>
<name>A0A0B7FT97_THACB</name>
<feature type="domain" description="Tyrosinase copper-binding" evidence="11">
    <location>
        <begin position="89"/>
        <end position="106"/>
    </location>
</feature>
<dbReference type="GO" id="GO:0042438">
    <property type="term" value="P:melanin biosynthetic process"/>
    <property type="evidence" value="ECO:0007669"/>
    <property type="project" value="UniProtKB-KW"/>
</dbReference>
<comment type="catalytic activity">
    <reaction evidence="9">
        <text>2 L-dopa + O2 = 2 L-dopaquinone + 2 H2O</text>
        <dbReference type="Rhea" id="RHEA:34287"/>
        <dbReference type="ChEBI" id="CHEBI:15377"/>
        <dbReference type="ChEBI" id="CHEBI:15379"/>
        <dbReference type="ChEBI" id="CHEBI:57504"/>
        <dbReference type="ChEBI" id="CHEBI:57924"/>
        <dbReference type="EC" id="1.14.18.1"/>
    </reaction>
</comment>
<dbReference type="PANTHER" id="PTHR11474">
    <property type="entry name" value="TYROSINASE FAMILY MEMBER"/>
    <property type="match status" value="1"/>
</dbReference>
<evidence type="ECO:0000256" key="7">
    <source>
        <dbReference type="ARBA" id="ARBA00023033"/>
    </source>
</evidence>
<dbReference type="EC" id="1.14.18.1" evidence="3"/>
<evidence type="ECO:0000313" key="14">
    <source>
        <dbReference type="Proteomes" id="UP000059188"/>
    </source>
</evidence>
<protein>
    <recommendedName>
        <fullName evidence="3">tyrosinase</fullName>
        <ecNumber evidence="3">1.14.18.1</ecNumber>
    </recommendedName>
</protein>
<dbReference type="InterPro" id="IPR002227">
    <property type="entry name" value="Tyrosinase_Cu-bd"/>
</dbReference>
<dbReference type="EMBL" id="LN679150">
    <property type="protein sequence ID" value="CEL61171.1"/>
    <property type="molecule type" value="Genomic_DNA"/>
</dbReference>
<keyword evidence="6" id="KW-0186">Copper</keyword>
<dbReference type="PROSITE" id="PS00497">
    <property type="entry name" value="TYROSINASE_1"/>
    <property type="match status" value="1"/>
</dbReference>
<dbReference type="GO" id="GO:0004503">
    <property type="term" value="F:tyrosinase activity"/>
    <property type="evidence" value="ECO:0007669"/>
    <property type="project" value="UniProtKB-EC"/>
</dbReference>
<keyword evidence="5" id="KW-0560">Oxidoreductase</keyword>
<dbReference type="Pfam" id="PF18132">
    <property type="entry name" value="Tyrosinase_C"/>
    <property type="match status" value="1"/>
</dbReference>
<evidence type="ECO:0000256" key="3">
    <source>
        <dbReference type="ARBA" id="ARBA00011906"/>
    </source>
</evidence>
<proteinExistence type="inferred from homology"/>
<evidence type="ECO:0000256" key="8">
    <source>
        <dbReference type="ARBA" id="ARBA00023101"/>
    </source>
</evidence>